<reference evidence="1" key="1">
    <citation type="submission" date="2014-12" db="EMBL/GenBank/DDBJ databases">
        <title>Genome Sequence of Valsa Canker Pathogens Uncovers a Specific Adaption of Colonization on Woody Bark.</title>
        <authorList>
            <person name="Yin Z."/>
            <person name="Liu H."/>
            <person name="Gao X."/>
            <person name="Li Z."/>
            <person name="Song N."/>
            <person name="Ke X."/>
            <person name="Dai Q."/>
            <person name="Wu Y."/>
            <person name="Sun Y."/>
            <person name="Xu J.-R."/>
            <person name="Kang Z.K."/>
            <person name="Wang L."/>
            <person name="Huang L."/>
        </authorList>
    </citation>
    <scope>NUCLEOTIDE SEQUENCE [LARGE SCALE GENOMIC DNA]</scope>
    <source>
        <strain evidence="1">03-8</strain>
    </source>
</reference>
<evidence type="ECO:0000313" key="2">
    <source>
        <dbReference type="Proteomes" id="UP000078559"/>
    </source>
</evidence>
<keyword evidence="2" id="KW-1185">Reference proteome</keyword>
<evidence type="ECO:0000313" key="1">
    <source>
        <dbReference type="EMBL" id="KUI69442.1"/>
    </source>
</evidence>
<accession>A0A194VZK3</accession>
<dbReference type="SMR" id="A0A194VZK3"/>
<proteinExistence type="predicted"/>
<sequence>MCFHIYEHTLVHDIRPLVTYKGGVDDDTMVNPYAKPEPCCQQNDTIPPNFRCEFGHGCCYLSSRVIKCTETAMSLLECGDSVPYHTYQPAKEVYESDGPDNVFASEDEGWYPWPSINESVGKPENSDRLYAPFEEYVKVLIKKILVIEKEIEDVVLEFRDVETKYRELKRQRRCDSHDVYIRVRECTEIELCRDMREMKSRLFQLDRDLSALNTRFAVQCMALDAVARGFVGECSFESYIMLCRAYSA</sequence>
<gene>
    <name evidence="1" type="ORF">VM1G_05368</name>
</gene>
<organism evidence="1 2">
    <name type="scientific">Cytospora mali</name>
    <name type="common">Apple Valsa canker fungus</name>
    <name type="synonym">Valsa mali</name>
    <dbReference type="NCBI Taxonomy" id="578113"/>
    <lineage>
        <taxon>Eukaryota</taxon>
        <taxon>Fungi</taxon>
        <taxon>Dikarya</taxon>
        <taxon>Ascomycota</taxon>
        <taxon>Pezizomycotina</taxon>
        <taxon>Sordariomycetes</taxon>
        <taxon>Sordariomycetidae</taxon>
        <taxon>Diaporthales</taxon>
        <taxon>Cytosporaceae</taxon>
        <taxon>Cytospora</taxon>
    </lineage>
</organism>
<dbReference type="OrthoDB" id="5205743at2759"/>
<dbReference type="Proteomes" id="UP000078559">
    <property type="component" value="Chromosome 5"/>
</dbReference>
<protein>
    <submittedName>
        <fullName evidence="1">Uncharacterized protein</fullName>
    </submittedName>
</protein>
<dbReference type="AlphaFoldDB" id="A0A194VZK3"/>
<name>A0A194VZK3_CYTMA</name>
<dbReference type="EMBL" id="CM003102">
    <property type="protein sequence ID" value="KUI69442.1"/>
    <property type="molecule type" value="Genomic_DNA"/>
</dbReference>